<dbReference type="Proteomes" id="UP001062846">
    <property type="component" value="Chromosome 7"/>
</dbReference>
<comment type="caution">
    <text evidence="1">The sequence shown here is derived from an EMBL/GenBank/DDBJ whole genome shotgun (WGS) entry which is preliminary data.</text>
</comment>
<accession>A0ACC0N7F1</accession>
<keyword evidence="2" id="KW-1185">Reference proteome</keyword>
<gene>
    <name evidence="1" type="ORF">RHMOL_Rhmol07G0311400</name>
</gene>
<organism evidence="1 2">
    <name type="scientific">Rhododendron molle</name>
    <name type="common">Chinese azalea</name>
    <name type="synonym">Azalea mollis</name>
    <dbReference type="NCBI Taxonomy" id="49168"/>
    <lineage>
        <taxon>Eukaryota</taxon>
        <taxon>Viridiplantae</taxon>
        <taxon>Streptophyta</taxon>
        <taxon>Embryophyta</taxon>
        <taxon>Tracheophyta</taxon>
        <taxon>Spermatophyta</taxon>
        <taxon>Magnoliopsida</taxon>
        <taxon>eudicotyledons</taxon>
        <taxon>Gunneridae</taxon>
        <taxon>Pentapetalae</taxon>
        <taxon>asterids</taxon>
        <taxon>Ericales</taxon>
        <taxon>Ericaceae</taxon>
        <taxon>Ericoideae</taxon>
        <taxon>Rhodoreae</taxon>
        <taxon>Rhododendron</taxon>
    </lineage>
</organism>
<protein>
    <submittedName>
        <fullName evidence="1">Uncharacterized protein</fullName>
    </submittedName>
</protein>
<reference evidence="1" key="1">
    <citation type="submission" date="2022-02" db="EMBL/GenBank/DDBJ databases">
        <title>Plant Genome Project.</title>
        <authorList>
            <person name="Zhang R.-G."/>
        </authorList>
    </citation>
    <scope>NUCLEOTIDE SEQUENCE</scope>
    <source>
        <strain evidence="1">AT1</strain>
    </source>
</reference>
<sequence length="331" mass="36964">MNYLLISFRATCSGGMNGYISLCAGDPCPPIFRSPVFGMEDIMDNQVICAIYILPDAHKHITRPPPGVVFPKKIVAIEDLKPEPTLWHEDSGRKPWENRRQDPPGNISGRQLGDAAHRLVANSLQVRARPNGYSDQMHRTPHPPIATYGSHSSPYQNNRYQDQERNNMRSSNVATVRNHFDHGYSQPYASAAVHDPYSRSHHERDHYDRSYSRNGSNHQSTTQSREHNPNRGYHPPGFQQHGGNRYPAHAPPRHGVQTPIPGGAHFPQQGGYNSYQSYGAATYHDPSAGWAPQVENGAGRGYGRPQQLGNQFSALSRGSSRQPPPPPGYRR</sequence>
<evidence type="ECO:0000313" key="2">
    <source>
        <dbReference type="Proteomes" id="UP001062846"/>
    </source>
</evidence>
<evidence type="ECO:0000313" key="1">
    <source>
        <dbReference type="EMBL" id="KAI8548926.1"/>
    </source>
</evidence>
<proteinExistence type="predicted"/>
<name>A0ACC0N7F1_RHOML</name>
<dbReference type="EMBL" id="CM046394">
    <property type="protein sequence ID" value="KAI8548926.1"/>
    <property type="molecule type" value="Genomic_DNA"/>
</dbReference>